<reference evidence="2 3" key="1">
    <citation type="journal article" date="2016" name="Nat. Commun.">
        <title>Thousands of microbial genomes shed light on interconnected biogeochemical processes in an aquifer system.</title>
        <authorList>
            <person name="Anantharaman K."/>
            <person name="Brown C.T."/>
            <person name="Hug L.A."/>
            <person name="Sharon I."/>
            <person name="Castelle C.J."/>
            <person name="Probst A.J."/>
            <person name="Thomas B.C."/>
            <person name="Singh A."/>
            <person name="Wilkins M.J."/>
            <person name="Karaoz U."/>
            <person name="Brodie E.L."/>
            <person name="Williams K.H."/>
            <person name="Hubbard S.S."/>
            <person name="Banfield J.F."/>
        </authorList>
    </citation>
    <scope>NUCLEOTIDE SEQUENCE [LARGE SCALE GENOMIC DNA]</scope>
</reference>
<evidence type="ECO:0000259" key="1">
    <source>
        <dbReference type="Pfam" id="PF02698"/>
    </source>
</evidence>
<gene>
    <name evidence="2" type="ORF">A3D67_02040</name>
</gene>
<evidence type="ECO:0000313" key="2">
    <source>
        <dbReference type="EMBL" id="OGZ09692.1"/>
    </source>
</evidence>
<proteinExistence type="predicted"/>
<protein>
    <recommendedName>
        <fullName evidence="1">DUF218 domain-containing protein</fullName>
    </recommendedName>
</protein>
<name>A0A1G2D893_9BACT</name>
<dbReference type="InterPro" id="IPR003848">
    <property type="entry name" value="DUF218"/>
</dbReference>
<evidence type="ECO:0000313" key="3">
    <source>
        <dbReference type="Proteomes" id="UP000178099"/>
    </source>
</evidence>
<comment type="caution">
    <text evidence="2">The sequence shown here is derived from an EMBL/GenBank/DDBJ whole genome shotgun (WGS) entry which is preliminary data.</text>
</comment>
<dbReference type="EMBL" id="MHLN01000047">
    <property type="protein sequence ID" value="OGZ09692.1"/>
    <property type="molecule type" value="Genomic_DNA"/>
</dbReference>
<dbReference type="Gene3D" id="3.40.50.620">
    <property type="entry name" value="HUPs"/>
    <property type="match status" value="1"/>
</dbReference>
<accession>A0A1G2D893</accession>
<feature type="domain" description="DUF218" evidence="1">
    <location>
        <begin position="25"/>
        <end position="157"/>
    </location>
</feature>
<dbReference type="Pfam" id="PF02698">
    <property type="entry name" value="DUF218"/>
    <property type="match status" value="1"/>
</dbReference>
<dbReference type="Proteomes" id="UP000178099">
    <property type="component" value="Unassembled WGS sequence"/>
</dbReference>
<dbReference type="AlphaFoldDB" id="A0A1G2D893"/>
<organism evidence="2 3">
    <name type="scientific">Candidatus Lloydbacteria bacterium RIFCSPHIGHO2_02_FULL_51_22</name>
    <dbReference type="NCBI Taxonomy" id="1798663"/>
    <lineage>
        <taxon>Bacteria</taxon>
        <taxon>Candidatus Lloydiibacteriota</taxon>
    </lineage>
</organism>
<dbReference type="InterPro" id="IPR014729">
    <property type="entry name" value="Rossmann-like_a/b/a_fold"/>
</dbReference>
<sequence length="209" mass="23523">MEFIDVRPAYQWLRAEAELSDFPRDVIFVLGGASETPLYRAAELFRHGYARARVIAFTSNGGTFGGNLLWGIPEVEHYAARLQEFGVPKDSLVYPKNSSEWTSNTLAEAQAAIPFLKRCIGCEPSEVILCARSVHQRRAWLTFLKQSPNIRFHNAPCEEVLTVELLPRILGEIKRIREYGAKGDLEKCAIPDDVLHIEKELARVGVQAL</sequence>